<gene>
    <name evidence="1" type="ORF">FRX31_026027</name>
</gene>
<dbReference type="AlphaFoldDB" id="A0A7J6VH01"/>
<organism evidence="1 2">
    <name type="scientific">Thalictrum thalictroides</name>
    <name type="common">Rue-anemone</name>
    <name type="synonym">Anemone thalictroides</name>
    <dbReference type="NCBI Taxonomy" id="46969"/>
    <lineage>
        <taxon>Eukaryota</taxon>
        <taxon>Viridiplantae</taxon>
        <taxon>Streptophyta</taxon>
        <taxon>Embryophyta</taxon>
        <taxon>Tracheophyta</taxon>
        <taxon>Spermatophyta</taxon>
        <taxon>Magnoliopsida</taxon>
        <taxon>Ranunculales</taxon>
        <taxon>Ranunculaceae</taxon>
        <taxon>Thalictroideae</taxon>
        <taxon>Thalictrum</taxon>
    </lineage>
</organism>
<evidence type="ECO:0000313" key="1">
    <source>
        <dbReference type="EMBL" id="KAF5184386.1"/>
    </source>
</evidence>
<name>A0A7J6VH01_THATH</name>
<protein>
    <submittedName>
        <fullName evidence="1">Uncharacterized protein</fullName>
    </submittedName>
</protein>
<reference evidence="1 2" key="1">
    <citation type="submission" date="2020-06" db="EMBL/GenBank/DDBJ databases">
        <title>Transcriptomic and genomic resources for Thalictrum thalictroides and T. hernandezii: Facilitating candidate gene discovery in an emerging model plant lineage.</title>
        <authorList>
            <person name="Arias T."/>
            <person name="Riano-Pachon D.M."/>
            <person name="Di Stilio V.S."/>
        </authorList>
    </citation>
    <scope>NUCLEOTIDE SEQUENCE [LARGE SCALE GENOMIC DNA]</scope>
    <source>
        <strain evidence="2">cv. WT478/WT964</strain>
        <tissue evidence="1">Leaves</tissue>
    </source>
</reference>
<sequence>RQSVLMNGHGPWLDSVEVLSSLWATRPQDDDNSCQTTSDFQIGSTSSTTEPLIFQAIDQEKQTIRCIQAIELRKYRCMHGNLAMRSCTCKSMKCHLHWGI</sequence>
<evidence type="ECO:0000313" key="2">
    <source>
        <dbReference type="Proteomes" id="UP000554482"/>
    </source>
</evidence>
<keyword evidence="2" id="KW-1185">Reference proteome</keyword>
<dbReference type="Proteomes" id="UP000554482">
    <property type="component" value="Unassembled WGS sequence"/>
</dbReference>
<proteinExistence type="predicted"/>
<feature type="non-terminal residue" evidence="1">
    <location>
        <position position="1"/>
    </location>
</feature>
<comment type="caution">
    <text evidence="1">The sequence shown here is derived from an EMBL/GenBank/DDBJ whole genome shotgun (WGS) entry which is preliminary data.</text>
</comment>
<accession>A0A7J6VH01</accession>
<dbReference type="EMBL" id="JABWDY010032178">
    <property type="protein sequence ID" value="KAF5184386.1"/>
    <property type="molecule type" value="Genomic_DNA"/>
</dbReference>